<dbReference type="RefSeq" id="WP_042873279.1">
    <property type="nucleotide sequence ID" value="NZ_CDBL01000086.1"/>
</dbReference>
<protein>
    <submittedName>
        <fullName evidence="2">YnjH family protein</fullName>
    </submittedName>
</protein>
<dbReference type="Proteomes" id="UP001168109">
    <property type="component" value="Unassembled WGS sequence"/>
</dbReference>
<name>A0ABT7QI11_9GAMM</name>
<evidence type="ECO:0000313" key="2">
    <source>
        <dbReference type="EMBL" id="MDM5133533.1"/>
    </source>
</evidence>
<keyword evidence="1" id="KW-0732">Signal</keyword>
<feature type="signal peptide" evidence="1">
    <location>
        <begin position="1"/>
        <end position="23"/>
    </location>
</feature>
<organism evidence="2 3">
    <name type="scientific">Aeromonas piscicola</name>
    <dbReference type="NCBI Taxonomy" id="600645"/>
    <lineage>
        <taxon>Bacteria</taxon>
        <taxon>Pseudomonadati</taxon>
        <taxon>Pseudomonadota</taxon>
        <taxon>Gammaproteobacteria</taxon>
        <taxon>Aeromonadales</taxon>
        <taxon>Aeromonadaceae</taxon>
        <taxon>Aeromonas</taxon>
    </lineage>
</organism>
<dbReference type="InterPro" id="IPR009971">
    <property type="entry name" value="DUF1496"/>
</dbReference>
<feature type="chain" id="PRO_5047453026" evidence="1">
    <location>
        <begin position="24"/>
        <end position="108"/>
    </location>
</feature>
<evidence type="ECO:0000313" key="3">
    <source>
        <dbReference type="Proteomes" id="UP001168109"/>
    </source>
</evidence>
<comment type="caution">
    <text evidence="2">The sequence shown here is derived from an EMBL/GenBank/DDBJ whole genome shotgun (WGS) entry which is preliminary data.</text>
</comment>
<dbReference type="Pfam" id="PF07383">
    <property type="entry name" value="DUF1496"/>
    <property type="match status" value="1"/>
</dbReference>
<proteinExistence type="predicted"/>
<keyword evidence="3" id="KW-1185">Reference proteome</keyword>
<accession>A0ABT7QI11</accession>
<dbReference type="EMBL" id="JAOPLU010000013">
    <property type="protein sequence ID" value="MDM5133533.1"/>
    <property type="molecule type" value="Genomic_DNA"/>
</dbReference>
<reference evidence="2" key="1">
    <citation type="submission" date="2024-05" db="EMBL/GenBank/DDBJ databases">
        <title>WGS of Aeromonas isolates.</title>
        <authorList>
            <person name="Lee H."/>
        </authorList>
    </citation>
    <scope>NUCLEOTIDE SEQUENCE</scope>
    <source>
        <strain evidence="2">LP308</strain>
    </source>
</reference>
<evidence type="ECO:0000256" key="1">
    <source>
        <dbReference type="SAM" id="SignalP"/>
    </source>
</evidence>
<sequence length="108" mass="11350">MSASKCGVGCLLLVLLGSATAVAGPADVKQAQAGSELVLPLGSLPERVCWYQDQKYSLGARIQQGDSWLECGPQNELESNGPLAWREPARASHVADKAAQRSTISVGQ</sequence>
<gene>
    <name evidence="2" type="ORF">OB962_21430</name>
</gene>